<feature type="region of interest" description="Disordered" evidence="1">
    <location>
        <begin position="696"/>
        <end position="726"/>
    </location>
</feature>
<dbReference type="FunCoup" id="B4M045">
    <property type="interactions" value="3"/>
</dbReference>
<dbReference type="InterPro" id="IPR031949">
    <property type="entry name" value="DUF4776"/>
</dbReference>
<dbReference type="Pfam" id="PF16003">
    <property type="entry name" value="DUF4776"/>
    <property type="match status" value="1"/>
</dbReference>
<dbReference type="EMBL" id="CH940650">
    <property type="protein sequence ID" value="EDW68295.1"/>
    <property type="molecule type" value="Genomic_DNA"/>
</dbReference>
<dbReference type="PANTHER" id="PTHR39079">
    <property type="entry name" value="FI08034P-RELATED"/>
    <property type="match status" value="1"/>
</dbReference>
<sequence>MACKFVFDIIVTHFESSVVNINDPNKLSIVANFNNINVRLTSSRINVSEFKSGAGVELNAAPKKMRANLQECGMVMTVSYNAKVIGAGQIRFPQTMIDKIEAGMTDLMHVGSCDFEKEGESMGNLEVLCRLIIKCEEQSFEEQTECRRNIDKCINQEDIMFIVSESQRCPSPCDPCLDALEPEDGDGLLKLDMARYRSSNTGGYRPAENLIHNPVANSACCQLKRMAQECEEIVDSITKQSGHPKPLKSPCRRPEEQGSPCSGPFEYFQDNQPLPSYAPCFSYLPARQDEGPDFCNPALIPVPISDLPKPSIKPARFCPICLTNMSWLPKFAACPKCGVKPMPVVEERHKETKLTPEQIIAEFLGKNKDSKSDYCVDPCESKKKQVDDDECHNVQCTCKCGKMCTHCRIRQLCGEIFEASKNEAICPRVKPKSSEDFCVMKKDSNECRPYLARVFSELRDLYEVKSARHPSQIKLECDQKQSSNLNQSTIDKKPKLEQKPKQKPTKSKQPVIGIGHKQCPITKGSVSRRHGWAWQLRDEAKINGWRPGFVRKSVKRLMKFFLQYSPENKAFNKCQEALEAEKAHDTPTLHVCKKNGEILITLRALNNKNVEMKPIVFRVVKSDLAVALREIKKKLKDKGFRKCTCHKTVMLCVCRDILEKKHLEYALQKECRRRGMENCVDHLVLTDTSDSEMEYDFDVSPPAASAKPPSRRKNANNGTQTNKKDLIVPSKYPITLSPYWRVYDCAAGDRYTGKAFGGPGEAVFEDGIFGYGGGGPQGASKIHGARGGGPGGVLGGKSFPGNKKQPGQGKSEPIPVKMLKRHIEAIKNAAKAEKDAVQNEIERRKKGINLIKYLEAHGAVPTPWDPNNPQPKKPVVTGPVLGPDGLTDAQRKRRLLQQTCVPPLDSMPRLGKGYDHCQCYNTCVAQCCYPCCYC</sequence>
<feature type="compositionally biased region" description="Basic and acidic residues" evidence="1">
    <location>
        <begin position="490"/>
        <end position="500"/>
    </location>
</feature>
<name>B4M045_DROVI</name>
<evidence type="ECO:0000259" key="3">
    <source>
        <dbReference type="Pfam" id="PF16032"/>
    </source>
</evidence>
<reference evidence="4 5" key="1">
    <citation type="journal article" date="2007" name="Nature">
        <title>Evolution of genes and genomes on the Drosophila phylogeny.</title>
        <authorList>
            <consortium name="Drosophila 12 Genomes Consortium"/>
            <person name="Clark A.G."/>
            <person name="Eisen M.B."/>
            <person name="Smith D.R."/>
            <person name="Bergman C.M."/>
            <person name="Oliver B."/>
            <person name="Markow T.A."/>
            <person name="Kaufman T.C."/>
            <person name="Kellis M."/>
            <person name="Gelbart W."/>
            <person name="Iyer V.N."/>
            <person name="Pollard D.A."/>
            <person name="Sackton T.B."/>
            <person name="Larracuente A.M."/>
            <person name="Singh N.D."/>
            <person name="Abad J.P."/>
            <person name="Abt D.N."/>
            <person name="Adryan B."/>
            <person name="Aguade M."/>
            <person name="Akashi H."/>
            <person name="Anderson W.W."/>
            <person name="Aquadro C.F."/>
            <person name="Ardell D.H."/>
            <person name="Arguello R."/>
            <person name="Artieri C.G."/>
            <person name="Barbash D.A."/>
            <person name="Barker D."/>
            <person name="Barsanti P."/>
            <person name="Batterham P."/>
            <person name="Batzoglou S."/>
            <person name="Begun D."/>
            <person name="Bhutkar A."/>
            <person name="Blanco E."/>
            <person name="Bosak S.A."/>
            <person name="Bradley R.K."/>
            <person name="Brand A.D."/>
            <person name="Brent M.R."/>
            <person name="Brooks A.N."/>
            <person name="Brown R.H."/>
            <person name="Butlin R.K."/>
            <person name="Caggese C."/>
            <person name="Calvi B.R."/>
            <person name="Bernardo de Carvalho A."/>
            <person name="Caspi A."/>
            <person name="Castrezana S."/>
            <person name="Celniker S.E."/>
            <person name="Chang J.L."/>
            <person name="Chapple C."/>
            <person name="Chatterji S."/>
            <person name="Chinwalla A."/>
            <person name="Civetta A."/>
            <person name="Clifton S.W."/>
            <person name="Comeron J.M."/>
            <person name="Costello J.C."/>
            <person name="Coyne J.A."/>
            <person name="Daub J."/>
            <person name="David R.G."/>
            <person name="Delcher A.L."/>
            <person name="Delehaunty K."/>
            <person name="Do C.B."/>
            <person name="Ebling H."/>
            <person name="Edwards K."/>
            <person name="Eickbush T."/>
            <person name="Evans J.D."/>
            <person name="Filipski A."/>
            <person name="Findeiss S."/>
            <person name="Freyhult E."/>
            <person name="Fulton L."/>
            <person name="Fulton R."/>
            <person name="Garcia A.C."/>
            <person name="Gardiner A."/>
            <person name="Garfield D.A."/>
            <person name="Garvin B.E."/>
            <person name="Gibson G."/>
            <person name="Gilbert D."/>
            <person name="Gnerre S."/>
            <person name="Godfrey J."/>
            <person name="Good R."/>
            <person name="Gotea V."/>
            <person name="Gravely B."/>
            <person name="Greenberg A.J."/>
            <person name="Griffiths-Jones S."/>
            <person name="Gross S."/>
            <person name="Guigo R."/>
            <person name="Gustafson E.A."/>
            <person name="Haerty W."/>
            <person name="Hahn M.W."/>
            <person name="Halligan D.L."/>
            <person name="Halpern A.L."/>
            <person name="Halter G.M."/>
            <person name="Han M.V."/>
            <person name="Heger A."/>
            <person name="Hillier L."/>
            <person name="Hinrichs A.S."/>
            <person name="Holmes I."/>
            <person name="Hoskins R.A."/>
            <person name="Hubisz M.J."/>
            <person name="Hultmark D."/>
            <person name="Huntley M.A."/>
            <person name="Jaffe D.B."/>
            <person name="Jagadeeshan S."/>
            <person name="Jeck W.R."/>
            <person name="Johnson J."/>
            <person name="Jones C.D."/>
            <person name="Jordan W.C."/>
            <person name="Karpen G.H."/>
            <person name="Kataoka E."/>
            <person name="Keightley P.D."/>
            <person name="Kheradpour P."/>
            <person name="Kirkness E.F."/>
            <person name="Koerich L.B."/>
            <person name="Kristiansen K."/>
            <person name="Kudrna D."/>
            <person name="Kulathinal R.J."/>
            <person name="Kumar S."/>
            <person name="Kwok R."/>
            <person name="Lander E."/>
            <person name="Langley C.H."/>
            <person name="Lapoint R."/>
            <person name="Lazzaro B.P."/>
            <person name="Lee S.J."/>
            <person name="Levesque L."/>
            <person name="Li R."/>
            <person name="Lin C.F."/>
            <person name="Lin M.F."/>
            <person name="Lindblad-Toh K."/>
            <person name="Llopart A."/>
            <person name="Long M."/>
            <person name="Low L."/>
            <person name="Lozovsky E."/>
            <person name="Lu J."/>
            <person name="Luo M."/>
            <person name="Machado C.A."/>
            <person name="Makalowski W."/>
            <person name="Marzo M."/>
            <person name="Matsuda M."/>
            <person name="Matzkin L."/>
            <person name="McAllister B."/>
            <person name="McBride C.S."/>
            <person name="McKernan B."/>
            <person name="McKernan K."/>
            <person name="Mendez-Lago M."/>
            <person name="Minx P."/>
            <person name="Mollenhauer M.U."/>
            <person name="Montooth K."/>
            <person name="Mount S.M."/>
            <person name="Mu X."/>
            <person name="Myers E."/>
            <person name="Negre B."/>
            <person name="Newfeld S."/>
            <person name="Nielsen R."/>
            <person name="Noor M.A."/>
            <person name="O'Grady P."/>
            <person name="Pachter L."/>
            <person name="Papaceit M."/>
            <person name="Parisi M.J."/>
            <person name="Parisi M."/>
            <person name="Parts L."/>
            <person name="Pedersen J.S."/>
            <person name="Pesole G."/>
            <person name="Phillippy A.M."/>
            <person name="Ponting C.P."/>
            <person name="Pop M."/>
            <person name="Porcelli D."/>
            <person name="Powell J.R."/>
            <person name="Prohaska S."/>
            <person name="Pruitt K."/>
            <person name="Puig M."/>
            <person name="Quesneville H."/>
            <person name="Ram K.R."/>
            <person name="Rand D."/>
            <person name="Rasmussen M.D."/>
            <person name="Reed L.K."/>
            <person name="Reenan R."/>
            <person name="Reily A."/>
            <person name="Remington K.A."/>
            <person name="Rieger T.T."/>
            <person name="Ritchie M.G."/>
            <person name="Robin C."/>
            <person name="Rogers Y.H."/>
            <person name="Rohde C."/>
            <person name="Rozas J."/>
            <person name="Rubenfield M.J."/>
            <person name="Ruiz A."/>
            <person name="Russo S."/>
            <person name="Salzberg S.L."/>
            <person name="Sanchez-Gracia A."/>
            <person name="Saranga D.J."/>
            <person name="Sato H."/>
            <person name="Schaeffer S.W."/>
            <person name="Schatz M.C."/>
            <person name="Schlenke T."/>
            <person name="Schwartz R."/>
            <person name="Segarra C."/>
            <person name="Singh R.S."/>
            <person name="Sirot L."/>
            <person name="Sirota M."/>
            <person name="Sisneros N.B."/>
            <person name="Smith C.D."/>
            <person name="Smith T.F."/>
            <person name="Spieth J."/>
            <person name="Stage D.E."/>
            <person name="Stark A."/>
            <person name="Stephan W."/>
            <person name="Strausberg R.L."/>
            <person name="Strempel S."/>
            <person name="Sturgill D."/>
            <person name="Sutton G."/>
            <person name="Sutton G.G."/>
            <person name="Tao W."/>
            <person name="Teichmann S."/>
            <person name="Tobari Y.N."/>
            <person name="Tomimura Y."/>
            <person name="Tsolas J.M."/>
            <person name="Valente V.L."/>
            <person name="Venter E."/>
            <person name="Venter J.C."/>
            <person name="Vicario S."/>
            <person name="Vieira F.G."/>
            <person name="Vilella A.J."/>
            <person name="Villasante A."/>
            <person name="Walenz B."/>
            <person name="Wang J."/>
            <person name="Wasserman M."/>
            <person name="Watts T."/>
            <person name="Wilson D."/>
            <person name="Wilson R.K."/>
            <person name="Wing R.A."/>
            <person name="Wolfner M.F."/>
            <person name="Wong A."/>
            <person name="Wong G.K."/>
            <person name="Wu C.I."/>
            <person name="Wu G."/>
            <person name="Yamamoto D."/>
            <person name="Yang H.P."/>
            <person name="Yang S.P."/>
            <person name="Yorke J.A."/>
            <person name="Yoshida K."/>
            <person name="Zdobnov E."/>
            <person name="Zhang P."/>
            <person name="Zhang Y."/>
            <person name="Zimin A.V."/>
            <person name="Baldwin J."/>
            <person name="Abdouelleil A."/>
            <person name="Abdulkadir J."/>
            <person name="Abebe A."/>
            <person name="Abera B."/>
            <person name="Abreu J."/>
            <person name="Acer S.C."/>
            <person name="Aftuck L."/>
            <person name="Alexander A."/>
            <person name="An P."/>
            <person name="Anderson E."/>
            <person name="Anderson S."/>
            <person name="Arachi H."/>
            <person name="Azer M."/>
            <person name="Bachantsang P."/>
            <person name="Barry A."/>
            <person name="Bayul T."/>
            <person name="Berlin A."/>
            <person name="Bessette D."/>
            <person name="Bloom T."/>
            <person name="Blye J."/>
            <person name="Boguslavskiy L."/>
            <person name="Bonnet C."/>
            <person name="Boukhgalter B."/>
            <person name="Bourzgui I."/>
            <person name="Brown A."/>
            <person name="Cahill P."/>
            <person name="Channer S."/>
            <person name="Cheshatsang Y."/>
            <person name="Chuda L."/>
            <person name="Citroen M."/>
            <person name="Collymore A."/>
            <person name="Cooke P."/>
            <person name="Costello M."/>
            <person name="D'Aco K."/>
            <person name="Daza R."/>
            <person name="De Haan G."/>
            <person name="DeGray S."/>
            <person name="DeMaso C."/>
            <person name="Dhargay N."/>
            <person name="Dooley K."/>
            <person name="Dooley E."/>
            <person name="Doricent M."/>
            <person name="Dorje P."/>
            <person name="Dorjee K."/>
            <person name="Dupes A."/>
            <person name="Elong R."/>
            <person name="Falk J."/>
            <person name="Farina A."/>
            <person name="Faro S."/>
            <person name="Ferguson D."/>
            <person name="Fisher S."/>
            <person name="Foley C.D."/>
            <person name="Franke A."/>
            <person name="Friedrich D."/>
            <person name="Gadbois L."/>
            <person name="Gearin G."/>
            <person name="Gearin C.R."/>
            <person name="Giannoukos G."/>
            <person name="Goode T."/>
            <person name="Graham J."/>
            <person name="Grandbois E."/>
            <person name="Grewal S."/>
            <person name="Gyaltsen K."/>
            <person name="Hafez N."/>
            <person name="Hagos B."/>
            <person name="Hall J."/>
            <person name="Henson C."/>
            <person name="Hollinger A."/>
            <person name="Honan T."/>
            <person name="Huard M.D."/>
            <person name="Hughes L."/>
            <person name="Hurhula B."/>
            <person name="Husby M.E."/>
            <person name="Kamat A."/>
            <person name="Kanga B."/>
            <person name="Kashin S."/>
            <person name="Khazanovich D."/>
            <person name="Kisner P."/>
            <person name="Lance K."/>
            <person name="Lara M."/>
            <person name="Lee W."/>
            <person name="Lennon N."/>
            <person name="Letendre F."/>
            <person name="LeVine R."/>
            <person name="Lipovsky A."/>
            <person name="Liu X."/>
            <person name="Liu J."/>
            <person name="Liu S."/>
            <person name="Lokyitsang T."/>
            <person name="Lokyitsang Y."/>
            <person name="Lubonja R."/>
            <person name="Lui A."/>
            <person name="MacDonald P."/>
            <person name="Magnisalis V."/>
            <person name="Maru K."/>
            <person name="Matthews C."/>
            <person name="McCusker W."/>
            <person name="McDonough S."/>
            <person name="Mehta T."/>
            <person name="Meldrim J."/>
            <person name="Meneus L."/>
            <person name="Mihai O."/>
            <person name="Mihalev A."/>
            <person name="Mihova T."/>
            <person name="Mittelman R."/>
            <person name="Mlenga V."/>
            <person name="Montmayeur A."/>
            <person name="Mulrain L."/>
            <person name="Navidi A."/>
            <person name="Naylor J."/>
            <person name="Negash T."/>
            <person name="Nguyen T."/>
            <person name="Nguyen N."/>
            <person name="Nicol R."/>
            <person name="Norbu C."/>
            <person name="Norbu N."/>
            <person name="Novod N."/>
            <person name="O'Neill B."/>
            <person name="Osman S."/>
            <person name="Markiewicz E."/>
            <person name="Oyono O.L."/>
            <person name="Patti C."/>
            <person name="Phunkhang P."/>
            <person name="Pierre F."/>
            <person name="Priest M."/>
            <person name="Raghuraman S."/>
            <person name="Rege F."/>
            <person name="Reyes R."/>
            <person name="Rise C."/>
            <person name="Rogov P."/>
            <person name="Ross K."/>
            <person name="Ryan E."/>
            <person name="Settipalli S."/>
            <person name="Shea T."/>
            <person name="Sherpa N."/>
            <person name="Shi L."/>
            <person name="Shih D."/>
            <person name="Sparrow T."/>
            <person name="Spaulding J."/>
            <person name="Stalker J."/>
            <person name="Stange-Thomann N."/>
            <person name="Stavropoulos S."/>
            <person name="Stone C."/>
            <person name="Strader C."/>
            <person name="Tesfaye S."/>
            <person name="Thomson T."/>
            <person name="Thoulutsang Y."/>
            <person name="Thoulutsang D."/>
            <person name="Topham K."/>
            <person name="Topping I."/>
            <person name="Tsamla T."/>
            <person name="Vassiliev H."/>
            <person name="Vo A."/>
            <person name="Wangchuk T."/>
            <person name="Wangdi T."/>
            <person name="Weiand M."/>
            <person name="Wilkinson J."/>
            <person name="Wilson A."/>
            <person name="Yadav S."/>
            <person name="Young G."/>
            <person name="Yu Q."/>
            <person name="Zembek L."/>
            <person name="Zhong D."/>
            <person name="Zimmer A."/>
            <person name="Zwirko Z."/>
            <person name="Jaffe D.B."/>
            <person name="Alvarez P."/>
            <person name="Brockman W."/>
            <person name="Butler J."/>
            <person name="Chin C."/>
            <person name="Gnerre S."/>
            <person name="Grabherr M."/>
            <person name="Kleber M."/>
            <person name="Mauceli E."/>
            <person name="MacCallum I."/>
        </authorList>
    </citation>
    <scope>NUCLEOTIDE SEQUENCE [LARGE SCALE GENOMIC DNA]</scope>
    <source>
        <strain evidence="5">Tucson 15010-1051.87</strain>
    </source>
</reference>
<gene>
    <name evidence="4" type="primary">Dvir\GJ22613</name>
    <name evidence="4" type="ORF">Dvir_GJ22613</name>
</gene>
<organism evidence="4 5">
    <name type="scientific">Drosophila virilis</name>
    <name type="common">Fruit fly</name>
    <dbReference type="NCBI Taxonomy" id="7244"/>
    <lineage>
        <taxon>Eukaryota</taxon>
        <taxon>Metazoa</taxon>
        <taxon>Ecdysozoa</taxon>
        <taxon>Arthropoda</taxon>
        <taxon>Hexapoda</taxon>
        <taxon>Insecta</taxon>
        <taxon>Pterygota</taxon>
        <taxon>Neoptera</taxon>
        <taxon>Endopterygota</taxon>
        <taxon>Diptera</taxon>
        <taxon>Brachycera</taxon>
        <taxon>Muscomorpha</taxon>
        <taxon>Ephydroidea</taxon>
        <taxon>Drosophilidae</taxon>
        <taxon>Drosophila</taxon>
    </lineage>
</organism>
<dbReference type="Pfam" id="PF16032">
    <property type="entry name" value="DUF4788"/>
    <property type="match status" value="1"/>
</dbReference>
<dbReference type="PANTHER" id="PTHR39079:SF1">
    <property type="entry name" value="GH11706P-RELATED"/>
    <property type="match status" value="1"/>
</dbReference>
<dbReference type="AlphaFoldDB" id="B4M045"/>
<evidence type="ECO:0000313" key="5">
    <source>
        <dbReference type="Proteomes" id="UP000008792"/>
    </source>
</evidence>
<dbReference type="KEGG" id="dvi:6630155"/>
<dbReference type="HOGENOM" id="CLU_008522_0_0_1"/>
<dbReference type="Proteomes" id="UP000008792">
    <property type="component" value="Unassembled WGS sequence"/>
</dbReference>
<dbReference type="OrthoDB" id="7883086at2759"/>
<feature type="compositionally biased region" description="Gly residues" evidence="1">
    <location>
        <begin position="785"/>
        <end position="795"/>
    </location>
</feature>
<keyword evidence="5" id="KW-1185">Reference proteome</keyword>
<feature type="domain" description="DUF4788" evidence="3">
    <location>
        <begin position="10"/>
        <end position="237"/>
    </location>
</feature>
<evidence type="ECO:0000313" key="4">
    <source>
        <dbReference type="EMBL" id="EDW68295.1"/>
    </source>
</evidence>
<evidence type="ECO:0000259" key="2">
    <source>
        <dbReference type="Pfam" id="PF16003"/>
    </source>
</evidence>
<evidence type="ECO:0000256" key="1">
    <source>
        <dbReference type="SAM" id="MobiDB-lite"/>
    </source>
</evidence>
<feature type="region of interest" description="Disordered" evidence="1">
    <location>
        <begin position="239"/>
        <end position="258"/>
    </location>
</feature>
<protein>
    <recommendedName>
        <fullName evidence="6">DUF4776 domain-containing protein</fullName>
    </recommendedName>
</protein>
<feature type="region of interest" description="Disordered" evidence="1">
    <location>
        <begin position="488"/>
        <end position="512"/>
    </location>
</feature>
<dbReference type="OMA" id="MRQKPIT"/>
<dbReference type="eggNOG" id="ENOG502QSI5">
    <property type="taxonomic scope" value="Eukaryota"/>
</dbReference>
<accession>B4M045</accession>
<evidence type="ECO:0008006" key="6">
    <source>
        <dbReference type="Google" id="ProtNLM"/>
    </source>
</evidence>
<dbReference type="STRING" id="7244.B4M045"/>
<feature type="region of interest" description="Disordered" evidence="1">
    <location>
        <begin position="784"/>
        <end position="813"/>
    </location>
</feature>
<dbReference type="InterPro" id="IPR031992">
    <property type="entry name" value="DUF4788"/>
</dbReference>
<feature type="domain" description="DUF4776" evidence="2">
    <location>
        <begin position="311"/>
        <end position="746"/>
    </location>
</feature>
<proteinExistence type="predicted"/>
<dbReference type="InParanoid" id="B4M045"/>
<dbReference type="PhylomeDB" id="B4M045"/>